<dbReference type="Proteomes" id="UP000483293">
    <property type="component" value="Unassembled WGS sequence"/>
</dbReference>
<evidence type="ECO:0000256" key="6">
    <source>
        <dbReference type="SAM" id="SignalP"/>
    </source>
</evidence>
<dbReference type="AlphaFoldDB" id="A0A6L9SSS3"/>
<name>A0A6L9SSS3_9BIFI</name>
<evidence type="ECO:0000256" key="3">
    <source>
        <dbReference type="ARBA" id="ARBA00023136"/>
    </source>
</evidence>
<dbReference type="InterPro" id="IPR050490">
    <property type="entry name" value="Bact_solute-bd_prot1"/>
</dbReference>
<dbReference type="PANTHER" id="PTHR43649">
    <property type="entry name" value="ARABINOSE-BINDING PROTEIN-RELATED"/>
    <property type="match status" value="1"/>
</dbReference>
<evidence type="ECO:0000256" key="2">
    <source>
        <dbReference type="ARBA" id="ARBA00022729"/>
    </source>
</evidence>
<keyword evidence="2 6" id="KW-0732">Signal</keyword>
<evidence type="ECO:0000256" key="1">
    <source>
        <dbReference type="ARBA" id="ARBA00022475"/>
    </source>
</evidence>
<feature type="chain" id="PRO_5039291638" evidence="6">
    <location>
        <begin position="20"/>
        <end position="445"/>
    </location>
</feature>
<keyword evidence="5" id="KW-0449">Lipoprotein</keyword>
<dbReference type="SUPFAM" id="SSF53850">
    <property type="entry name" value="Periplasmic binding protein-like II"/>
    <property type="match status" value="1"/>
</dbReference>
<keyword evidence="1" id="KW-1003">Cell membrane</keyword>
<dbReference type="InterPro" id="IPR006059">
    <property type="entry name" value="SBP"/>
</dbReference>
<evidence type="ECO:0000256" key="5">
    <source>
        <dbReference type="ARBA" id="ARBA00023288"/>
    </source>
</evidence>
<keyword evidence="8" id="KW-1185">Reference proteome</keyword>
<dbReference type="PROSITE" id="PS51257">
    <property type="entry name" value="PROKAR_LIPOPROTEIN"/>
    <property type="match status" value="1"/>
</dbReference>
<dbReference type="Pfam" id="PF01547">
    <property type="entry name" value="SBP_bac_1"/>
    <property type="match status" value="1"/>
</dbReference>
<feature type="signal peptide" evidence="6">
    <location>
        <begin position="1"/>
        <end position="19"/>
    </location>
</feature>
<comment type="caution">
    <text evidence="7">The sequence shown here is derived from an EMBL/GenBank/DDBJ whole genome shotgun (WGS) entry which is preliminary data.</text>
</comment>
<keyword evidence="3" id="KW-0472">Membrane</keyword>
<keyword evidence="4" id="KW-0564">Palmitate</keyword>
<dbReference type="PANTHER" id="PTHR43649:SF33">
    <property type="entry name" value="POLYGALACTURONAN_RHAMNOGALACTURONAN-BINDING PROTEIN YTCQ"/>
    <property type="match status" value="1"/>
</dbReference>
<evidence type="ECO:0000256" key="4">
    <source>
        <dbReference type="ARBA" id="ARBA00023139"/>
    </source>
</evidence>
<dbReference type="EMBL" id="WHZV01000006">
    <property type="protein sequence ID" value="NEG55588.1"/>
    <property type="molecule type" value="Genomic_DNA"/>
</dbReference>
<reference evidence="7 8" key="1">
    <citation type="submission" date="2019-10" db="EMBL/GenBank/DDBJ databases">
        <title>Bifidobacterium from non-human primates.</title>
        <authorList>
            <person name="Modesto M."/>
        </authorList>
    </citation>
    <scope>NUCLEOTIDE SEQUENCE [LARGE SCALE GENOMIC DNA]</scope>
    <source>
        <strain evidence="7 8">SMA15</strain>
    </source>
</reference>
<organism evidence="7 8">
    <name type="scientific">Bifidobacterium platyrrhinorum</name>
    <dbReference type="NCBI Taxonomy" id="2661628"/>
    <lineage>
        <taxon>Bacteria</taxon>
        <taxon>Bacillati</taxon>
        <taxon>Actinomycetota</taxon>
        <taxon>Actinomycetes</taxon>
        <taxon>Bifidobacteriales</taxon>
        <taxon>Bifidobacteriaceae</taxon>
        <taxon>Bifidobacterium</taxon>
    </lineage>
</organism>
<proteinExistence type="predicted"/>
<accession>A0A6L9SSS3</accession>
<evidence type="ECO:0000313" key="7">
    <source>
        <dbReference type="EMBL" id="NEG55588.1"/>
    </source>
</evidence>
<gene>
    <name evidence="7" type="ORF">GFD21_07410</name>
</gene>
<protein>
    <submittedName>
        <fullName evidence="7">Extracellular solute-binding protein</fullName>
    </submittedName>
</protein>
<evidence type="ECO:0000313" key="8">
    <source>
        <dbReference type="Proteomes" id="UP000483293"/>
    </source>
</evidence>
<dbReference type="Gene3D" id="3.40.190.10">
    <property type="entry name" value="Periplasmic binding protein-like II"/>
    <property type="match status" value="2"/>
</dbReference>
<sequence length="445" mass="47571">MKRVAAAIAAMAMLGGGLAACGNPTAKTDSTDTSASDYWPEATKDLKGVKLTFWSSPQANKIPVQVIKDFEKATGAEVDLQTIPEVYENNAQTKITTGDMPDIAFWQPTTSMLTGFVAQGKLQKLDNAPFLDNYKDGLKDAAGVYNGTRYAVLVSAPSTIGVYYNKDVFKSAGITDVPKNWDEFVADAQKIKDANVSGVASPLFEMGGSQWGTQWAVQAQLAEAAKDGLWDRVNTGKEKFTDSTIMEAINNYNDLFKKGLYNSDAGSAKDTEQEQALWEGKTGMIFGNASQFLAIAALANNDKSALDAKIGYFPISKDGTMTTLIPDGSSGVVAFKTGDATREAAARQFINFWMSDGYANFVKQQNIVSALKTVDTPDTVPQAAIDASDSIANSVGSMQSLAIANPDLYVNLASMVNGTMTPKEVAQTTQDQFNQVAKAQGAKGF</sequence>